<evidence type="ECO:0000256" key="1">
    <source>
        <dbReference type="ARBA" id="ARBA00004286"/>
    </source>
</evidence>
<dbReference type="GO" id="GO:0030527">
    <property type="term" value="F:structural constituent of chromatin"/>
    <property type="evidence" value="ECO:0007669"/>
    <property type="project" value="InterPro"/>
</dbReference>
<dbReference type="PANTHER" id="PTHR11426">
    <property type="entry name" value="HISTONE H3"/>
    <property type="match status" value="1"/>
</dbReference>
<evidence type="ECO:0000256" key="2">
    <source>
        <dbReference type="ARBA" id="ARBA00010343"/>
    </source>
</evidence>
<feature type="domain" description="Core Histone H2A/H2B/H3" evidence="6">
    <location>
        <begin position="74"/>
        <end position="179"/>
    </location>
</feature>
<dbReference type="SMART" id="SM00428">
    <property type="entry name" value="H3"/>
    <property type="match status" value="1"/>
</dbReference>
<dbReference type="Proteomes" id="UP000193642">
    <property type="component" value="Unassembled WGS sequence"/>
</dbReference>
<evidence type="ECO:0000256" key="4">
    <source>
        <dbReference type="ARBA" id="ARBA00023269"/>
    </source>
</evidence>
<organism evidence="7 8">
    <name type="scientific">Rhizoclosmatium globosum</name>
    <dbReference type="NCBI Taxonomy" id="329046"/>
    <lineage>
        <taxon>Eukaryota</taxon>
        <taxon>Fungi</taxon>
        <taxon>Fungi incertae sedis</taxon>
        <taxon>Chytridiomycota</taxon>
        <taxon>Chytridiomycota incertae sedis</taxon>
        <taxon>Chytridiomycetes</taxon>
        <taxon>Chytridiales</taxon>
        <taxon>Chytriomycetaceae</taxon>
        <taxon>Rhizoclosmatium</taxon>
    </lineage>
</organism>
<evidence type="ECO:0000256" key="5">
    <source>
        <dbReference type="SAM" id="MobiDB-lite"/>
    </source>
</evidence>
<dbReference type="OrthoDB" id="420022at2759"/>
<feature type="region of interest" description="Disordered" evidence="5">
    <location>
        <begin position="43"/>
        <end position="70"/>
    </location>
</feature>
<gene>
    <name evidence="7" type="ORF">BCR33DRAFT_718235</name>
</gene>
<reference evidence="7 8" key="1">
    <citation type="submission" date="2016-07" db="EMBL/GenBank/DDBJ databases">
        <title>Pervasive Adenine N6-methylation of Active Genes in Fungi.</title>
        <authorList>
            <consortium name="DOE Joint Genome Institute"/>
            <person name="Mondo S.J."/>
            <person name="Dannebaum R.O."/>
            <person name="Kuo R.C."/>
            <person name="Labutti K."/>
            <person name="Haridas S."/>
            <person name="Kuo A."/>
            <person name="Salamov A."/>
            <person name="Ahrendt S.R."/>
            <person name="Lipzen A."/>
            <person name="Sullivan W."/>
            <person name="Andreopoulos W.B."/>
            <person name="Clum A."/>
            <person name="Lindquist E."/>
            <person name="Daum C."/>
            <person name="Ramamoorthy G.K."/>
            <person name="Gryganskyi A."/>
            <person name="Culley D."/>
            <person name="Magnuson J.K."/>
            <person name="James T.Y."/>
            <person name="O'Malley M.A."/>
            <person name="Stajich J.E."/>
            <person name="Spatafora J.W."/>
            <person name="Visel A."/>
            <person name="Grigoriev I.V."/>
        </authorList>
    </citation>
    <scope>NUCLEOTIDE SEQUENCE [LARGE SCALE GENOMIC DNA]</scope>
    <source>
        <strain evidence="7 8">JEL800</strain>
    </source>
</reference>
<evidence type="ECO:0000313" key="8">
    <source>
        <dbReference type="Proteomes" id="UP000193642"/>
    </source>
</evidence>
<dbReference type="GO" id="GO:0000786">
    <property type="term" value="C:nucleosome"/>
    <property type="evidence" value="ECO:0007669"/>
    <property type="project" value="UniProtKB-KW"/>
</dbReference>
<name>A0A1Y2C670_9FUNG</name>
<comment type="caution">
    <text evidence="7">The sequence shown here is derived from an EMBL/GenBank/DDBJ whole genome shotgun (WGS) entry which is preliminary data.</text>
</comment>
<evidence type="ECO:0000313" key="7">
    <source>
        <dbReference type="EMBL" id="ORY42542.1"/>
    </source>
</evidence>
<dbReference type="SUPFAM" id="SSF47113">
    <property type="entry name" value="Histone-fold"/>
    <property type="match status" value="1"/>
</dbReference>
<dbReference type="InterPro" id="IPR009072">
    <property type="entry name" value="Histone-fold"/>
</dbReference>
<dbReference type="EMBL" id="MCGO01000028">
    <property type="protein sequence ID" value="ORY42542.1"/>
    <property type="molecule type" value="Genomic_DNA"/>
</dbReference>
<evidence type="ECO:0000256" key="3">
    <source>
        <dbReference type="ARBA" id="ARBA00022454"/>
    </source>
</evidence>
<dbReference type="STRING" id="329046.A0A1Y2C670"/>
<dbReference type="InterPro" id="IPR000164">
    <property type="entry name" value="Histone_H3/CENP-A"/>
</dbReference>
<accession>A0A1Y2C670</accession>
<sequence length="191" mass="22232">MLGRRTNSNNTTNLRSRNLVRVHRTLSKSFGVDRCNVRPKVPRAASLSAKARMENQDWQEAPSPQKERRRLPPGVAALLEIKKYQSRFKLMIPTARMKRLIFQILREEYRSRRPNERIPVVFESNQNSEPNANHRYLLQKNALVAIHEAAEAYLVSFFEDVNLATIHRKRATIDKDDINFIKTLRSRAGLL</sequence>
<dbReference type="InterPro" id="IPR007125">
    <property type="entry name" value="H2A/H2B/H3"/>
</dbReference>
<keyword evidence="4" id="KW-0544">Nucleosome core</keyword>
<keyword evidence="8" id="KW-1185">Reference proteome</keyword>
<evidence type="ECO:0000259" key="6">
    <source>
        <dbReference type="Pfam" id="PF00125"/>
    </source>
</evidence>
<keyword evidence="3" id="KW-0158">Chromosome</keyword>
<proteinExistence type="inferred from homology"/>
<dbReference type="Gene3D" id="1.10.20.10">
    <property type="entry name" value="Histone, subunit A"/>
    <property type="match status" value="1"/>
</dbReference>
<dbReference type="GO" id="GO:0003677">
    <property type="term" value="F:DNA binding"/>
    <property type="evidence" value="ECO:0007669"/>
    <property type="project" value="InterPro"/>
</dbReference>
<comment type="subcellular location">
    <subcellularLocation>
        <location evidence="1">Chromosome</location>
    </subcellularLocation>
</comment>
<comment type="similarity">
    <text evidence="2">Belongs to the histone H3 family.</text>
</comment>
<dbReference type="Pfam" id="PF00125">
    <property type="entry name" value="Histone"/>
    <property type="match status" value="1"/>
</dbReference>
<dbReference type="AlphaFoldDB" id="A0A1Y2C670"/>
<protein>
    <recommendedName>
        <fullName evidence="6">Core Histone H2A/H2B/H3 domain-containing protein</fullName>
    </recommendedName>
</protein>
<keyword evidence="4" id="KW-0238">DNA-binding</keyword>
<dbReference type="GO" id="GO:0046982">
    <property type="term" value="F:protein heterodimerization activity"/>
    <property type="evidence" value="ECO:0007669"/>
    <property type="project" value="InterPro"/>
</dbReference>